<evidence type="ECO:0000313" key="3">
    <source>
        <dbReference type="Proteomes" id="UP000245942"/>
    </source>
</evidence>
<feature type="region of interest" description="Disordered" evidence="1">
    <location>
        <begin position="1"/>
        <end position="42"/>
    </location>
</feature>
<dbReference type="GeneID" id="37013232"/>
<dbReference type="RefSeq" id="XP_025351386.1">
    <property type="nucleotide sequence ID" value="XM_025491498.1"/>
</dbReference>
<reference evidence="2 3" key="1">
    <citation type="journal article" date="2018" name="Mol. Biol. Evol.">
        <title>Broad Genomic Sampling Reveals a Smut Pathogenic Ancestry of the Fungal Clade Ustilaginomycotina.</title>
        <authorList>
            <person name="Kijpornyongpan T."/>
            <person name="Mondo S.J."/>
            <person name="Barry K."/>
            <person name="Sandor L."/>
            <person name="Lee J."/>
            <person name="Lipzen A."/>
            <person name="Pangilinan J."/>
            <person name="LaButti K."/>
            <person name="Hainaut M."/>
            <person name="Henrissat B."/>
            <person name="Grigoriev I.V."/>
            <person name="Spatafora J.W."/>
            <person name="Aime M.C."/>
        </authorList>
    </citation>
    <scope>NUCLEOTIDE SEQUENCE [LARGE SCALE GENOMIC DNA]</scope>
    <source>
        <strain evidence="2 3">MCA 4718</strain>
    </source>
</reference>
<feature type="compositionally biased region" description="Low complexity" evidence="1">
    <location>
        <begin position="20"/>
        <end position="33"/>
    </location>
</feature>
<dbReference type="OrthoDB" id="10322027at2759"/>
<feature type="region of interest" description="Disordered" evidence="1">
    <location>
        <begin position="187"/>
        <end position="225"/>
    </location>
</feature>
<name>A0A316UG43_9BASI</name>
<keyword evidence="3" id="KW-1185">Reference proteome</keyword>
<feature type="compositionally biased region" description="Polar residues" evidence="1">
    <location>
        <begin position="206"/>
        <end position="225"/>
    </location>
</feature>
<evidence type="ECO:0000256" key="1">
    <source>
        <dbReference type="SAM" id="MobiDB-lite"/>
    </source>
</evidence>
<proteinExistence type="predicted"/>
<accession>A0A316UG43</accession>
<dbReference type="Proteomes" id="UP000245942">
    <property type="component" value="Unassembled WGS sequence"/>
</dbReference>
<gene>
    <name evidence="2" type="ORF">BCV69DRAFT_280121</name>
</gene>
<dbReference type="AlphaFoldDB" id="A0A316UG43"/>
<dbReference type="EMBL" id="KZ819321">
    <property type="protein sequence ID" value="PWN24226.1"/>
    <property type="molecule type" value="Genomic_DNA"/>
</dbReference>
<protein>
    <submittedName>
        <fullName evidence="2">Uncharacterized protein</fullName>
    </submittedName>
</protein>
<organism evidence="2 3">
    <name type="scientific">Pseudomicrostroma glucosiphilum</name>
    <dbReference type="NCBI Taxonomy" id="1684307"/>
    <lineage>
        <taxon>Eukaryota</taxon>
        <taxon>Fungi</taxon>
        <taxon>Dikarya</taxon>
        <taxon>Basidiomycota</taxon>
        <taxon>Ustilaginomycotina</taxon>
        <taxon>Exobasidiomycetes</taxon>
        <taxon>Microstromatales</taxon>
        <taxon>Microstromatales incertae sedis</taxon>
        <taxon>Pseudomicrostroma</taxon>
    </lineage>
</organism>
<sequence>MAASASTLPQMEGGSPTKKPFAPTSSTRTPFTRTDSRGEYQLEAAVPEDVQVKLQSIGMRARMAVGRGYDPSLPLGNISSSNTNNASLEGSSRSVWSRVQSAPNYTKELQPFSEVLLPTHSPFSILNGGTIIEEDGMSVASGSHYSGMSKKRGMDAEDVLGDFMSDDEESGGEENVSLTREGEDFAMMTDDRPSNPLRPIRALPPVSSSNPFPRRAFTQSQTLPASLTTSRYLAGGLGASASQASMAAEDPEEEAKWRAIRFEEFVKKDDF</sequence>
<evidence type="ECO:0000313" key="2">
    <source>
        <dbReference type="EMBL" id="PWN24226.1"/>
    </source>
</evidence>